<sequence length="295" mass="32746">MSTAKISEPISGGKLYQVRARMALPLLVRQAEACSPIVYSDLAEELGMTNPRNLNYILGSIGQSLELLSKAWKVKVPPIQCLVVNKNTRLPGEGIGWFLIKKEDFSRLPIWRKRKIVETELQHIFSYPRWREVLKVLKLDPAISDFTPLVKKAKAAFKGGGSEAHKALKEFIAQNPTAIGLDSCTPVGTTEDLLPSGDCLDVSFCSKKIWVAAEVKSYISAESDIVRGLFQCVKYRAVMEAVLMTKSRTQNVRALLVLESKLPKSLIPLKNILGVEVIDGISTKMASRAKHEYGY</sequence>
<organism evidence="1 2">
    <name type="scientific">Pectobacterium aroidearum</name>
    <dbReference type="NCBI Taxonomy" id="1201031"/>
    <lineage>
        <taxon>Bacteria</taxon>
        <taxon>Pseudomonadati</taxon>
        <taxon>Pseudomonadota</taxon>
        <taxon>Gammaproteobacteria</taxon>
        <taxon>Enterobacterales</taxon>
        <taxon>Pectobacteriaceae</taxon>
        <taxon>Pectobacterium</taxon>
    </lineage>
</organism>
<name>A0AAW3SY47_9GAMM</name>
<dbReference type="RefSeq" id="WP_181845380.1">
    <property type="nucleotide sequence ID" value="NZ_JACERJ010000006.1"/>
</dbReference>
<gene>
    <name evidence="1" type="ORF">H2Y57_12685</name>
</gene>
<accession>A0AAW3SY47</accession>
<reference evidence="1 2" key="1">
    <citation type="submission" date="2020-07" db="EMBL/GenBank/DDBJ databases">
        <title>Characterization of Pectobacterium aroidearum strains causing soft rot on Amorphophallus konjac.</title>
        <authorList>
            <person name="Xie H."/>
        </authorList>
    </citation>
    <scope>NUCLEOTIDE SEQUENCE [LARGE SCALE GENOMIC DNA]</scope>
    <source>
        <strain evidence="1 2">MY7</strain>
    </source>
</reference>
<proteinExistence type="predicted"/>
<comment type="caution">
    <text evidence="1">The sequence shown here is derived from an EMBL/GenBank/DDBJ whole genome shotgun (WGS) entry which is preliminary data.</text>
</comment>
<evidence type="ECO:0000313" key="1">
    <source>
        <dbReference type="EMBL" id="MBA5204532.1"/>
    </source>
</evidence>
<evidence type="ECO:0000313" key="2">
    <source>
        <dbReference type="Proteomes" id="UP000557749"/>
    </source>
</evidence>
<dbReference type="EMBL" id="JACERJ010000006">
    <property type="protein sequence ID" value="MBA5204532.1"/>
    <property type="molecule type" value="Genomic_DNA"/>
</dbReference>
<dbReference type="AlphaFoldDB" id="A0AAW3SY47"/>
<evidence type="ECO:0008006" key="3">
    <source>
        <dbReference type="Google" id="ProtNLM"/>
    </source>
</evidence>
<dbReference type="Proteomes" id="UP000557749">
    <property type="component" value="Unassembled WGS sequence"/>
</dbReference>
<protein>
    <recommendedName>
        <fullName evidence="3">Restriction endonuclease</fullName>
    </recommendedName>
</protein>